<keyword evidence="4" id="KW-1185">Reference proteome</keyword>
<feature type="transmembrane region" description="Helical" evidence="1">
    <location>
        <begin position="12"/>
        <end position="38"/>
    </location>
</feature>
<feature type="transmembrane region" description="Helical" evidence="1">
    <location>
        <begin position="58"/>
        <end position="81"/>
    </location>
</feature>
<feature type="transmembrane region" description="Helical" evidence="1">
    <location>
        <begin position="203"/>
        <end position="222"/>
    </location>
</feature>
<feature type="transmembrane region" description="Helical" evidence="1">
    <location>
        <begin position="356"/>
        <end position="379"/>
    </location>
</feature>
<name>A0A372EGB1_9BURK</name>
<feature type="transmembrane region" description="Helical" evidence="1">
    <location>
        <begin position="320"/>
        <end position="344"/>
    </location>
</feature>
<keyword evidence="1" id="KW-0812">Transmembrane</keyword>
<feature type="transmembrane region" description="Helical" evidence="1">
    <location>
        <begin position="108"/>
        <end position="131"/>
    </location>
</feature>
<dbReference type="EMBL" id="QVLS01000011">
    <property type="protein sequence ID" value="RFP77471.1"/>
    <property type="molecule type" value="Genomic_DNA"/>
</dbReference>
<feature type="transmembrane region" description="Helical" evidence="1">
    <location>
        <begin position="165"/>
        <end position="183"/>
    </location>
</feature>
<dbReference type="Proteomes" id="UP000261931">
    <property type="component" value="Unassembled WGS sequence"/>
</dbReference>
<dbReference type="Pfam" id="PF01970">
    <property type="entry name" value="TctA"/>
    <property type="match status" value="1"/>
</dbReference>
<feature type="domain" description="DUF112" evidence="2">
    <location>
        <begin position="19"/>
        <end position="440"/>
    </location>
</feature>
<evidence type="ECO:0000259" key="2">
    <source>
        <dbReference type="Pfam" id="PF01970"/>
    </source>
</evidence>
<dbReference type="InterPro" id="IPR002823">
    <property type="entry name" value="DUF112_TM"/>
</dbReference>
<feature type="transmembrane region" description="Helical" evidence="1">
    <location>
        <begin position="391"/>
        <end position="409"/>
    </location>
</feature>
<comment type="caution">
    <text evidence="3">The sequence shown here is derived from an EMBL/GenBank/DDBJ whole genome shotgun (WGS) entry which is preliminary data.</text>
</comment>
<sequence>MSWLEPFMGFAGLAHPAVLLAVAVGALTGVVIGVLPGIGPGVAIAVMLPLTYGMNPLAGITLLLGIYVGAYYGGAVTSILIRTPGEASSIMTMFDGAPMAERGEAERALSLAFASAFVGGIVSALVLAFVAAPVSQFTSRFGAAENFMAALLAMIFIARAYERQIGGAVMMIGLGLLIGTVGIDPTSNEQRFTFGLTALQTGLPLVPVVIGLFGVAQALVLLSSPPGERTAEPMAAFGKPRLEHFLEPLRYPRTLLRSLGIGTAIGILPGVGSALSTTMSYFAARRAAKQPESFGQGNPEGIVAAETANNANSGGAMLTVLTLGIPGDAITAIIMGVFIVHGIVPGPTLFADQPELVYGIFAALVSINIATLLLLLVLARPFARLSRLDPRWLGAAILALCFTGAYSTSSSMYGVWVALGAGVLGWACALGRLPVIPLVLGLVLGDILESTLRQSLSVSSGSWSIFFTRPIAAALLAACALAVLQPLVRGLRLHWRARETREQASS</sequence>
<accession>A0A372EGB1</accession>
<dbReference type="PANTHER" id="PTHR35342:SF5">
    <property type="entry name" value="TRICARBOXYLIC TRANSPORT PROTEIN"/>
    <property type="match status" value="1"/>
</dbReference>
<keyword evidence="1" id="KW-0472">Membrane</keyword>
<evidence type="ECO:0000256" key="1">
    <source>
        <dbReference type="SAM" id="Phobius"/>
    </source>
</evidence>
<feature type="transmembrane region" description="Helical" evidence="1">
    <location>
        <begin position="137"/>
        <end position="158"/>
    </location>
</feature>
<dbReference type="PANTHER" id="PTHR35342">
    <property type="entry name" value="TRICARBOXYLIC TRANSPORT PROTEIN"/>
    <property type="match status" value="1"/>
</dbReference>
<dbReference type="RefSeq" id="WP_116960312.1">
    <property type="nucleotide sequence ID" value="NZ_QVLS01000011.1"/>
</dbReference>
<keyword evidence="1" id="KW-1133">Transmembrane helix</keyword>
<evidence type="ECO:0000313" key="4">
    <source>
        <dbReference type="Proteomes" id="UP000261931"/>
    </source>
</evidence>
<feature type="transmembrane region" description="Helical" evidence="1">
    <location>
        <begin position="466"/>
        <end position="488"/>
    </location>
</feature>
<proteinExistence type="predicted"/>
<feature type="transmembrane region" description="Helical" evidence="1">
    <location>
        <begin position="415"/>
        <end position="445"/>
    </location>
</feature>
<reference evidence="3 4" key="1">
    <citation type="submission" date="2018-08" db="EMBL/GenBank/DDBJ databases">
        <title>Hydrogenophaga sp. LA-38 isolated from sludge.</title>
        <authorList>
            <person name="Im W.-T."/>
        </authorList>
    </citation>
    <scope>NUCLEOTIDE SEQUENCE [LARGE SCALE GENOMIC DNA]</scope>
    <source>
        <strain evidence="3 4">LA-38</strain>
    </source>
</reference>
<protein>
    <recommendedName>
        <fullName evidence="2">DUF112 domain-containing protein</fullName>
    </recommendedName>
</protein>
<organism evidence="3 4">
    <name type="scientific">Hydrogenophaga borbori</name>
    <dbReference type="NCBI Taxonomy" id="2294117"/>
    <lineage>
        <taxon>Bacteria</taxon>
        <taxon>Pseudomonadati</taxon>
        <taxon>Pseudomonadota</taxon>
        <taxon>Betaproteobacteria</taxon>
        <taxon>Burkholderiales</taxon>
        <taxon>Comamonadaceae</taxon>
        <taxon>Hydrogenophaga</taxon>
    </lineage>
</organism>
<evidence type="ECO:0000313" key="3">
    <source>
        <dbReference type="EMBL" id="RFP77471.1"/>
    </source>
</evidence>
<gene>
    <name evidence="3" type="ORF">DY262_17115</name>
</gene>
<dbReference type="AlphaFoldDB" id="A0A372EGB1"/>